<reference evidence="4 5" key="1">
    <citation type="submission" date="2015-01" db="EMBL/GenBank/DDBJ databases">
        <title>Lifestyle Evolution in Cyanobacterial Symbionts of Sponges.</title>
        <authorList>
            <person name="Burgsdorf I."/>
            <person name="Slaby B.M."/>
            <person name="Handley K.M."/>
            <person name="Haber M."/>
            <person name="Blom J."/>
            <person name="Marshall C.W."/>
            <person name="Gilbert J.A."/>
            <person name="Hentschel U."/>
            <person name="Steindler L."/>
        </authorList>
    </citation>
    <scope>NUCLEOTIDE SEQUENCE [LARGE SCALE GENOMIC DNA]</scope>
    <source>
        <strain evidence="4">142</strain>
    </source>
</reference>
<accession>A0A6N3XCD7</accession>
<evidence type="ECO:0000256" key="2">
    <source>
        <dbReference type="SAM" id="Phobius"/>
    </source>
</evidence>
<dbReference type="PANTHER" id="PTHR34475">
    <property type="match status" value="1"/>
</dbReference>
<evidence type="ECO:0000313" key="5">
    <source>
        <dbReference type="Proteomes" id="UP000035054"/>
    </source>
</evidence>
<keyword evidence="2" id="KW-0812">Transmembrane</keyword>
<dbReference type="InterPro" id="IPR050400">
    <property type="entry name" value="Bact_Cytoskel_RodZ"/>
</dbReference>
<dbReference type="InterPro" id="IPR025194">
    <property type="entry name" value="RodZ-like_C"/>
</dbReference>
<dbReference type="Pfam" id="PF13413">
    <property type="entry name" value="HTH_25"/>
    <property type="match status" value="1"/>
</dbReference>
<dbReference type="Pfam" id="PF13464">
    <property type="entry name" value="RodZ_C"/>
    <property type="match status" value="1"/>
</dbReference>
<organism evidence="4 5">
    <name type="scientific">Candidatus Synechococcus spongiarum 142</name>
    <dbReference type="NCBI Taxonomy" id="1608213"/>
    <lineage>
        <taxon>Bacteria</taxon>
        <taxon>Bacillati</taxon>
        <taxon>Cyanobacteriota</taxon>
        <taxon>Cyanophyceae</taxon>
        <taxon>Synechococcales</taxon>
        <taxon>Synechococcaceae</taxon>
        <taxon>Synechococcus</taxon>
    </lineage>
</organism>
<dbReference type="SUPFAM" id="SSF47413">
    <property type="entry name" value="lambda repressor-like DNA-binding domains"/>
    <property type="match status" value="1"/>
</dbReference>
<dbReference type="Gene3D" id="1.10.260.40">
    <property type="entry name" value="lambda repressor-like DNA-binding domains"/>
    <property type="match status" value="1"/>
</dbReference>
<gene>
    <name evidence="4" type="ORF">TH68_01265</name>
</gene>
<dbReference type="AlphaFoldDB" id="A0A6N3XCD7"/>
<evidence type="ECO:0000259" key="3">
    <source>
        <dbReference type="Pfam" id="PF13464"/>
    </source>
</evidence>
<feature type="region of interest" description="Disordered" evidence="1">
    <location>
        <begin position="90"/>
        <end position="143"/>
    </location>
</feature>
<name>A0A6N3XCD7_9SYNE</name>
<dbReference type="CDD" id="cd00093">
    <property type="entry name" value="HTH_XRE"/>
    <property type="match status" value="1"/>
</dbReference>
<feature type="transmembrane region" description="Helical" evidence="2">
    <location>
        <begin position="150"/>
        <end position="169"/>
    </location>
</feature>
<sequence>MQLLEGLDLRTYGQQLLAGRESKGLTQKQLSRQLFLPIHFIRALEAGETSMLPEIPYVMSMYRKVATAVDVDPEPMIQACKAFQAREGLPLTDQPQPRFKTVAQARNPSSARPKKQRGEPNMREGTATPQHTPQRQQTPGQKARASKADWVIILVGCGLGFALVVVALLNSELWPAVRSRLIPVDPDPEAETVTEVQEQTSEAFTAQRPLPLITDTSDPQPVSPDEQLEQQLEEPEAGTVRFIFTAHANDNRSSWIRVENARGVLLFENTPEPGTSVDLPIAAGVRVRVGRPNLVRWQQPGQPAQPLPQPQADGWIGLIPNSADTQVAPASPQAAA</sequence>
<feature type="compositionally biased region" description="Low complexity" evidence="1">
    <location>
        <begin position="128"/>
        <end position="141"/>
    </location>
</feature>
<keyword evidence="2" id="KW-0472">Membrane</keyword>
<protein>
    <recommendedName>
        <fullName evidence="3">Cytoskeleton protein RodZ-like C-terminal domain-containing protein</fullName>
    </recommendedName>
</protein>
<dbReference type="InterPro" id="IPR001387">
    <property type="entry name" value="Cro/C1-type_HTH"/>
</dbReference>
<keyword evidence="2" id="KW-1133">Transmembrane helix</keyword>
<evidence type="ECO:0000313" key="4">
    <source>
        <dbReference type="EMBL" id="KKZ15268.1"/>
    </source>
</evidence>
<feature type="domain" description="Cytoskeleton protein RodZ-like C-terminal" evidence="3">
    <location>
        <begin position="252"/>
        <end position="311"/>
    </location>
</feature>
<dbReference type="Proteomes" id="UP000035054">
    <property type="component" value="Unassembled WGS sequence"/>
</dbReference>
<dbReference type="InterPro" id="IPR010982">
    <property type="entry name" value="Lambda_DNA-bd_dom_sf"/>
</dbReference>
<dbReference type="GO" id="GO:0003677">
    <property type="term" value="F:DNA binding"/>
    <property type="evidence" value="ECO:0007669"/>
    <property type="project" value="InterPro"/>
</dbReference>
<proteinExistence type="predicted"/>
<comment type="caution">
    <text evidence="4">The sequence shown here is derived from an EMBL/GenBank/DDBJ whole genome shotgun (WGS) entry which is preliminary data.</text>
</comment>
<dbReference type="EMBL" id="JXUO01000037">
    <property type="protein sequence ID" value="KKZ15268.1"/>
    <property type="molecule type" value="Genomic_DNA"/>
</dbReference>
<evidence type="ECO:0000256" key="1">
    <source>
        <dbReference type="SAM" id="MobiDB-lite"/>
    </source>
</evidence>
<dbReference type="PANTHER" id="PTHR34475:SF1">
    <property type="entry name" value="CYTOSKELETON PROTEIN RODZ"/>
    <property type="match status" value="1"/>
</dbReference>